<gene>
    <name evidence="9" type="ORF">Tci_208936</name>
</gene>
<dbReference type="Pfam" id="PF17917">
    <property type="entry name" value="RT_RNaseH"/>
    <property type="match status" value="1"/>
</dbReference>
<organism evidence="9">
    <name type="scientific">Tanacetum cinerariifolium</name>
    <name type="common">Dalmatian daisy</name>
    <name type="synonym">Chrysanthemum cinerariifolium</name>
    <dbReference type="NCBI Taxonomy" id="118510"/>
    <lineage>
        <taxon>Eukaryota</taxon>
        <taxon>Viridiplantae</taxon>
        <taxon>Streptophyta</taxon>
        <taxon>Embryophyta</taxon>
        <taxon>Tracheophyta</taxon>
        <taxon>Spermatophyta</taxon>
        <taxon>Magnoliopsida</taxon>
        <taxon>eudicotyledons</taxon>
        <taxon>Gunneridae</taxon>
        <taxon>Pentapetalae</taxon>
        <taxon>asterids</taxon>
        <taxon>campanulids</taxon>
        <taxon>Asterales</taxon>
        <taxon>Asteraceae</taxon>
        <taxon>Asteroideae</taxon>
        <taxon>Anthemideae</taxon>
        <taxon>Anthemidinae</taxon>
        <taxon>Tanacetum</taxon>
    </lineage>
</organism>
<evidence type="ECO:0000256" key="2">
    <source>
        <dbReference type="ARBA" id="ARBA00022695"/>
    </source>
</evidence>
<evidence type="ECO:0000256" key="3">
    <source>
        <dbReference type="ARBA" id="ARBA00022722"/>
    </source>
</evidence>
<evidence type="ECO:0000256" key="1">
    <source>
        <dbReference type="ARBA" id="ARBA00022679"/>
    </source>
</evidence>
<evidence type="ECO:0000256" key="6">
    <source>
        <dbReference type="ARBA" id="ARBA00022918"/>
    </source>
</evidence>
<reference evidence="9" key="1">
    <citation type="journal article" date="2019" name="Sci. Rep.">
        <title>Draft genome of Tanacetum cinerariifolium, the natural source of mosquito coil.</title>
        <authorList>
            <person name="Yamashiro T."/>
            <person name="Shiraishi A."/>
            <person name="Satake H."/>
            <person name="Nakayama K."/>
        </authorList>
    </citation>
    <scope>NUCLEOTIDE SEQUENCE</scope>
</reference>
<dbReference type="InterPro" id="IPR041373">
    <property type="entry name" value="RT_RNaseH"/>
</dbReference>
<keyword evidence="4" id="KW-0255">Endonuclease</keyword>
<dbReference type="EMBL" id="BKCJ010055561">
    <property type="protein sequence ID" value="GEW36960.1"/>
    <property type="molecule type" value="Genomic_DNA"/>
</dbReference>
<keyword evidence="5" id="KW-0378">Hydrolase</keyword>
<proteinExistence type="predicted"/>
<dbReference type="Pfam" id="PF17921">
    <property type="entry name" value="Integrase_H2C2"/>
    <property type="match status" value="1"/>
</dbReference>
<evidence type="ECO:0000256" key="4">
    <source>
        <dbReference type="ARBA" id="ARBA00022759"/>
    </source>
</evidence>
<dbReference type="InterPro" id="IPR050951">
    <property type="entry name" value="Retrovirus_Pol_polyprotein"/>
</dbReference>
<evidence type="ECO:0000313" key="9">
    <source>
        <dbReference type="EMBL" id="GEW36960.1"/>
    </source>
</evidence>
<feature type="domain" description="Reverse transcriptase RNase H-like" evidence="7">
    <location>
        <begin position="40"/>
        <end position="122"/>
    </location>
</feature>
<keyword evidence="2" id="KW-0548">Nucleotidyltransferase</keyword>
<evidence type="ECO:0000259" key="8">
    <source>
        <dbReference type="Pfam" id="PF17921"/>
    </source>
</evidence>
<dbReference type="GO" id="GO:0003964">
    <property type="term" value="F:RNA-directed DNA polymerase activity"/>
    <property type="evidence" value="ECO:0007669"/>
    <property type="project" value="UniProtKB-KW"/>
</dbReference>
<comment type="caution">
    <text evidence="9">The sequence shown here is derived from an EMBL/GenBank/DDBJ whole genome shotgun (WGS) entry which is preliminary data.</text>
</comment>
<accession>A0A699GUK2</accession>
<name>A0A699GUK2_TANCI</name>
<dbReference type="InterPro" id="IPR041588">
    <property type="entry name" value="Integrase_H2C2"/>
</dbReference>
<dbReference type="Gene3D" id="1.10.340.70">
    <property type="match status" value="1"/>
</dbReference>
<dbReference type="PANTHER" id="PTHR37984:SF5">
    <property type="entry name" value="PROTEIN NYNRIN-LIKE"/>
    <property type="match status" value="1"/>
</dbReference>
<feature type="domain" description="Integrase zinc-binding" evidence="8">
    <location>
        <begin position="198"/>
        <end position="242"/>
    </location>
</feature>
<dbReference type="InterPro" id="IPR043502">
    <property type="entry name" value="DNA/RNA_pol_sf"/>
</dbReference>
<evidence type="ECO:0000256" key="5">
    <source>
        <dbReference type="ARBA" id="ARBA00022801"/>
    </source>
</evidence>
<protein>
    <submittedName>
        <fullName evidence="9">Putative reverse transcriptase domain-containing protein</fullName>
    </submittedName>
</protein>
<keyword evidence="1" id="KW-0808">Transferase</keyword>
<dbReference type="PANTHER" id="PTHR37984">
    <property type="entry name" value="PROTEIN CBG26694"/>
    <property type="match status" value="1"/>
</dbReference>
<evidence type="ECO:0000259" key="7">
    <source>
        <dbReference type="Pfam" id="PF17917"/>
    </source>
</evidence>
<dbReference type="AlphaFoldDB" id="A0A699GUK2"/>
<sequence length="444" mass="51202">MMKLTQKNEKYDRSEKAEATFKRLKLKLYSAQILALPEGSENFVVYYDASRKGLGVVLMQREKAIAYASCQLKIYEKNYNTHDLELRAVVFALKMWRNYLYDTKCVVFIDHKSLQHSRSEKVEHETTKMERSKPLRVRALVLTIGMNLLVQILNAQVEARKDENFITEDLCGMIKKLEQRTDGTLYLIGRSWIPCRGNLRESIMLESHKSNYSIHPGSDKMYEDLKKLYWWPNIKADIATYVGIDTYLWWSSPPTTVNTSIKAAPFEALYGQKCRSPICWAEATFRGVTDSHDSRTGVRRQVPLARDCTYPDFMKCKPLYFKGTEGVVELTQWMFPEESNKIEKYVGGLPDMIYRSVMASKPKTMQDAIEFATELMDKKISTLAERKAENQRKLNNNNQAQQQPPKKKGVAIAYTTGPGERKEYAGTVPLCNKCKFHHNVQCTV</sequence>
<keyword evidence="6 9" id="KW-0695">RNA-directed DNA polymerase</keyword>
<dbReference type="SUPFAM" id="SSF56672">
    <property type="entry name" value="DNA/RNA polymerases"/>
    <property type="match status" value="1"/>
</dbReference>
<keyword evidence="3" id="KW-0540">Nuclease</keyword>
<feature type="non-terminal residue" evidence="9">
    <location>
        <position position="444"/>
    </location>
</feature>